<evidence type="ECO:0000313" key="2">
    <source>
        <dbReference type="EMBL" id="VIP02122.1"/>
    </source>
</evidence>
<dbReference type="PANTHER" id="PTHR38454:SF1">
    <property type="entry name" value="INTEGRAL MEMBRANE PROTEIN"/>
    <property type="match status" value="1"/>
</dbReference>
<reference evidence="2" key="1">
    <citation type="submission" date="2019-04" db="EMBL/GenBank/DDBJ databases">
        <authorList>
            <consortium name="Science for Life Laboratories"/>
        </authorList>
    </citation>
    <scope>NUCLEOTIDE SEQUENCE</scope>
    <source>
        <strain evidence="2">MBLW1</strain>
    </source>
</reference>
<feature type="transmembrane region" description="Helical" evidence="1">
    <location>
        <begin position="199"/>
        <end position="218"/>
    </location>
</feature>
<keyword evidence="1" id="KW-0812">Transmembrane</keyword>
<evidence type="ECO:0008006" key="4">
    <source>
        <dbReference type="Google" id="ProtNLM"/>
    </source>
</evidence>
<feature type="transmembrane region" description="Helical" evidence="1">
    <location>
        <begin position="353"/>
        <end position="372"/>
    </location>
</feature>
<dbReference type="AlphaFoldDB" id="A0A6C2YMH9"/>
<sequence length="798" mass="88562">MSQIIRIVGTPLLLLALTLLLFVDLVRHPDQLLATDTGDILYQHLPAKHFWLTSFRATGEFPLWCPTQFAGSPFLHDPQVGIFYPLNWPLLLLPTEALPSYLSWMIVLHVWIAGLAMAGFARYRGLSEFGAIVAATSWMFAGKWLLHILVAGHTILSGLAWLPLAVWGIERAIRTGSFVSALGGGVAFSLIAFSVHPQWVAYSALLLVIWSIGVVAEPQSDAGTRRLTRLRRFFTLGALGGATALGLYAVQLLPTWEATQASLRDFSGDRGLAGVSTKAALGNLLAVPLTEDYVSWEAISGWGIVSLFLIGLLRGAREFRTRLVLGVWVLLTMLALVPEWIWGQLPVFRMFRIHLRLMTLVAFPMALLMGDISDRWVRGEFPQLLKRGLLGSVMILAFVVIGAGLFILELWPKVTFLLHPYWLILPVLIAMLAMLIREQNPITRMRLRPIWLSILLLESGIVLFPLVEVRPAEPLLKPTPIVAALAERIQPTDRAMDRGWSFPMTEAPSETEIPLTPFGGGAYVAVHAGIPTIGGYNPLDVGWYRRYWRWVQDRPVAKGVDFLQSPFLGDVPIRNPKLIDLLGVRYCLSPLDRPPPADWKLVAQQGPAMAYHLEHPRSYDIPAYGLFENPNVMPRAFVVEKLLPMPEDAESARNAMRDNDFRTTALVSNLPSAMPQPQPGASKRTATITEYQPNRVVVEVEAGRVGMLVLTDVWFSEWTARIDGQLEPILRVNGCFRGVVLPSTSCKVEFRIESQSLNRGATITIITMVLVGVGFVFGWLRNRGAVVPKVEMASPSIS</sequence>
<feature type="transmembrane region" description="Helical" evidence="1">
    <location>
        <begin position="293"/>
        <end position="311"/>
    </location>
</feature>
<dbReference type="InParanoid" id="A0A6C2YMH9"/>
<dbReference type="EMBL" id="LR586016">
    <property type="protein sequence ID" value="VIP02122.1"/>
    <property type="molecule type" value="Genomic_DNA"/>
</dbReference>
<dbReference type="Proteomes" id="UP000464378">
    <property type="component" value="Chromosome"/>
</dbReference>
<organism evidence="2">
    <name type="scientific">Tuwongella immobilis</name>
    <dbReference type="NCBI Taxonomy" id="692036"/>
    <lineage>
        <taxon>Bacteria</taxon>
        <taxon>Pseudomonadati</taxon>
        <taxon>Planctomycetota</taxon>
        <taxon>Planctomycetia</taxon>
        <taxon>Gemmatales</taxon>
        <taxon>Gemmataceae</taxon>
        <taxon>Tuwongella</taxon>
    </lineage>
</organism>
<keyword evidence="1" id="KW-1133">Transmembrane helix</keyword>
<feature type="transmembrane region" description="Helical" evidence="1">
    <location>
        <begin position="384"/>
        <end position="408"/>
    </location>
</feature>
<feature type="transmembrane region" description="Helical" evidence="1">
    <location>
        <begin position="125"/>
        <end position="141"/>
    </location>
</feature>
<feature type="transmembrane region" description="Helical" evidence="1">
    <location>
        <begin position="147"/>
        <end position="169"/>
    </location>
</feature>
<dbReference type="InterPro" id="IPR018580">
    <property type="entry name" value="Uncharacterised_YfhO"/>
</dbReference>
<evidence type="ECO:0000256" key="1">
    <source>
        <dbReference type="SAM" id="Phobius"/>
    </source>
</evidence>
<protein>
    <recommendedName>
        <fullName evidence="4">Membrane protein 6-pyruvoyl-tetrahydropterin synthase-related domain-containing protein</fullName>
    </recommendedName>
</protein>
<feature type="transmembrane region" description="Helical" evidence="1">
    <location>
        <begin position="420"/>
        <end position="437"/>
    </location>
</feature>
<feature type="transmembrane region" description="Helical" evidence="1">
    <location>
        <begin position="760"/>
        <end position="780"/>
    </location>
</feature>
<evidence type="ECO:0000313" key="3">
    <source>
        <dbReference type="Proteomes" id="UP000464378"/>
    </source>
</evidence>
<feature type="transmembrane region" description="Helical" evidence="1">
    <location>
        <begin position="449"/>
        <end position="467"/>
    </location>
</feature>
<proteinExistence type="predicted"/>
<accession>A0A6C2YMH9</accession>
<gene>
    <name evidence="2" type="ORF">GMBLW1_18380</name>
</gene>
<feature type="transmembrane region" description="Helical" evidence="1">
    <location>
        <begin position="101"/>
        <end position="118"/>
    </location>
</feature>
<keyword evidence="3" id="KW-1185">Reference proteome</keyword>
<dbReference type="RefSeq" id="WP_162657328.1">
    <property type="nucleotide sequence ID" value="NZ_LR593887.1"/>
</dbReference>
<keyword evidence="1" id="KW-0472">Membrane</keyword>
<dbReference type="KEGG" id="tim:GMBLW1_18380"/>
<dbReference type="EMBL" id="LR593887">
    <property type="protein sequence ID" value="VTS00452.1"/>
    <property type="molecule type" value="Genomic_DNA"/>
</dbReference>
<dbReference type="PANTHER" id="PTHR38454">
    <property type="entry name" value="INTEGRAL MEMBRANE PROTEIN-RELATED"/>
    <property type="match status" value="1"/>
</dbReference>
<feature type="transmembrane region" description="Helical" evidence="1">
    <location>
        <begin position="323"/>
        <end position="341"/>
    </location>
</feature>
<feature type="transmembrane region" description="Helical" evidence="1">
    <location>
        <begin position="230"/>
        <end position="250"/>
    </location>
</feature>
<feature type="transmembrane region" description="Helical" evidence="1">
    <location>
        <begin position="176"/>
        <end position="193"/>
    </location>
</feature>
<name>A0A6C2YMH9_9BACT</name>